<gene>
    <name evidence="3" type="ORF">SAMN05216174_105110</name>
</gene>
<keyword evidence="1 3" id="KW-0238">DNA-binding</keyword>
<dbReference type="InterPro" id="IPR001387">
    <property type="entry name" value="Cro/C1-type_HTH"/>
</dbReference>
<dbReference type="RefSeq" id="WP_175482793.1">
    <property type="nucleotide sequence ID" value="NZ_FMZZ01000005.1"/>
</dbReference>
<dbReference type="GO" id="GO:0003677">
    <property type="term" value="F:DNA binding"/>
    <property type="evidence" value="ECO:0007669"/>
    <property type="project" value="UniProtKB-KW"/>
</dbReference>
<accession>A0A1G6Q7S7</accession>
<evidence type="ECO:0000259" key="2">
    <source>
        <dbReference type="PROSITE" id="PS50943"/>
    </source>
</evidence>
<dbReference type="Pfam" id="PF01381">
    <property type="entry name" value="HTH_3"/>
    <property type="match status" value="1"/>
</dbReference>
<dbReference type="SUPFAM" id="SSF47413">
    <property type="entry name" value="lambda repressor-like DNA-binding domains"/>
    <property type="match status" value="1"/>
</dbReference>
<dbReference type="SMART" id="SM00530">
    <property type="entry name" value="HTH_XRE"/>
    <property type="match status" value="1"/>
</dbReference>
<dbReference type="InterPro" id="IPR010982">
    <property type="entry name" value="Lambda_DNA-bd_dom_sf"/>
</dbReference>
<evidence type="ECO:0000313" key="4">
    <source>
        <dbReference type="Proteomes" id="UP000199501"/>
    </source>
</evidence>
<keyword evidence="4" id="KW-1185">Reference proteome</keyword>
<feature type="domain" description="HTH cro/C1-type" evidence="2">
    <location>
        <begin position="8"/>
        <end position="62"/>
    </location>
</feature>
<reference evidence="4" key="1">
    <citation type="submission" date="2016-10" db="EMBL/GenBank/DDBJ databases">
        <authorList>
            <person name="Varghese N."/>
            <person name="Submissions S."/>
        </authorList>
    </citation>
    <scope>NUCLEOTIDE SEQUENCE [LARGE SCALE GENOMIC DNA]</scope>
    <source>
        <strain evidence="4">IBRC-M 10403</strain>
    </source>
</reference>
<sequence>MAARRDRLARARKAAGYTQERLAEELHIDRTAVHTWESGKHEPLPYLRPKLARLLGLTLRELETLLANETSNSTDEHWAALIRTWVDTMNRRELLQLLGWTTATASAPSLTNLNTDEQERVAKAVAAPQRVDEQVIGHIETIYWTCRRQDDALGAQAVLATVLAQIALTETMLPHCPGHLRPKLLATYSKLSDLAGWLHTDSGNYSDSNRHREQARLSAHETRDPTLASFILSRMSYTARAEKKLHLAIDYAEAAQKLAGRGDDALVQGYASSQTARSYAEDGQLAPCMEALDETEQALEIATSQSSAPVSLAYFYDEGSIGSAKSSCFLALDRPHDAVAQAHNSLSRHEKAMVRDNAYTMLYLANAHIQLKEPDAAALIMGDVIEATTQNRSVRLRERLHSTRATLRPWNDSDAVRQLDERLAGSRG</sequence>
<dbReference type="PANTHER" id="PTHR46558:SF4">
    <property type="entry name" value="DNA-BIDING PHAGE PROTEIN"/>
    <property type="match status" value="1"/>
</dbReference>
<dbReference type="AlphaFoldDB" id="A0A1G6Q7S7"/>
<dbReference type="Proteomes" id="UP000199501">
    <property type="component" value="Unassembled WGS sequence"/>
</dbReference>
<dbReference type="Gene3D" id="1.10.260.40">
    <property type="entry name" value="lambda repressor-like DNA-binding domains"/>
    <property type="match status" value="1"/>
</dbReference>
<dbReference type="STRING" id="1271860.SAMN05216174_105110"/>
<dbReference type="PANTHER" id="PTHR46558">
    <property type="entry name" value="TRACRIPTIONAL REGULATORY PROTEIN-RELATED-RELATED"/>
    <property type="match status" value="1"/>
</dbReference>
<dbReference type="Gene3D" id="1.25.40.10">
    <property type="entry name" value="Tetratricopeptide repeat domain"/>
    <property type="match status" value="1"/>
</dbReference>
<dbReference type="InterPro" id="IPR011990">
    <property type="entry name" value="TPR-like_helical_dom_sf"/>
</dbReference>
<dbReference type="SUPFAM" id="SSF48452">
    <property type="entry name" value="TPR-like"/>
    <property type="match status" value="1"/>
</dbReference>
<evidence type="ECO:0000256" key="1">
    <source>
        <dbReference type="ARBA" id="ARBA00023125"/>
    </source>
</evidence>
<organism evidence="3 4">
    <name type="scientific">Actinokineospora iranica</name>
    <dbReference type="NCBI Taxonomy" id="1271860"/>
    <lineage>
        <taxon>Bacteria</taxon>
        <taxon>Bacillati</taxon>
        <taxon>Actinomycetota</taxon>
        <taxon>Actinomycetes</taxon>
        <taxon>Pseudonocardiales</taxon>
        <taxon>Pseudonocardiaceae</taxon>
        <taxon>Actinokineospora</taxon>
    </lineage>
</organism>
<dbReference type="EMBL" id="FMZZ01000005">
    <property type="protein sequence ID" value="SDC87756.1"/>
    <property type="molecule type" value="Genomic_DNA"/>
</dbReference>
<name>A0A1G6Q7S7_9PSEU</name>
<dbReference type="PROSITE" id="PS50943">
    <property type="entry name" value="HTH_CROC1"/>
    <property type="match status" value="1"/>
</dbReference>
<protein>
    <submittedName>
        <fullName evidence="3">DNA-binding transcriptional regulator, XRE-family HTH domain</fullName>
    </submittedName>
</protein>
<proteinExistence type="predicted"/>
<dbReference type="CDD" id="cd00093">
    <property type="entry name" value="HTH_XRE"/>
    <property type="match status" value="1"/>
</dbReference>
<evidence type="ECO:0000313" key="3">
    <source>
        <dbReference type="EMBL" id="SDC87756.1"/>
    </source>
</evidence>